<keyword evidence="10" id="KW-0966">Cell projection</keyword>
<keyword evidence="10" id="KW-0282">Flagellum</keyword>
<dbReference type="AlphaFoldDB" id="A0A8T6ZMN6"/>
<feature type="domain" description="Flagellar assembly protein FliH/Type III secretion system HrpE" evidence="9">
    <location>
        <begin position="85"/>
        <end position="187"/>
    </location>
</feature>
<dbReference type="InterPro" id="IPR051472">
    <property type="entry name" value="T3SS_Stator/FliH"/>
</dbReference>
<evidence type="ECO:0000256" key="8">
    <source>
        <dbReference type="SAM" id="MobiDB-lite"/>
    </source>
</evidence>
<dbReference type="Pfam" id="PF02108">
    <property type="entry name" value="FliH"/>
    <property type="match status" value="1"/>
</dbReference>
<name>A0A8T6ZMN6_9BURK</name>
<keyword evidence="6" id="KW-0653">Protein transport</keyword>
<evidence type="ECO:0000256" key="3">
    <source>
        <dbReference type="ARBA" id="ARBA00016507"/>
    </source>
</evidence>
<evidence type="ECO:0000313" key="11">
    <source>
        <dbReference type="Proteomes" id="UP000030460"/>
    </source>
</evidence>
<dbReference type="PANTHER" id="PTHR34982">
    <property type="entry name" value="YOP PROTEINS TRANSLOCATION PROTEIN L"/>
    <property type="match status" value="1"/>
</dbReference>
<gene>
    <name evidence="10" type="ORF">NH14_032675</name>
</gene>
<evidence type="ECO:0000313" key="10">
    <source>
        <dbReference type="EMBL" id="NLP65812.1"/>
    </source>
</evidence>
<keyword evidence="4" id="KW-0813">Transport</keyword>
<keyword evidence="5" id="KW-1005">Bacterial flagellum biogenesis</keyword>
<keyword evidence="10" id="KW-0969">Cilium</keyword>
<reference evidence="10" key="2">
    <citation type="submission" date="2020-04" db="EMBL/GenBank/DDBJ databases">
        <authorList>
            <person name="Alexandrino P."/>
            <person name="Mendonca T."/>
            <person name="Guaman L."/>
            <person name="Cherix J."/>
            <person name="Lozano-Sakalauskas G."/>
            <person name="Fujita A."/>
            <person name="Filho E.R."/>
            <person name="Long P."/>
            <person name="Padilla G."/>
            <person name="Taciro M.K."/>
            <person name="Gomez J.G."/>
            <person name="Silva L.F."/>
            <person name="Torres M."/>
        </authorList>
    </citation>
    <scope>NUCLEOTIDE SEQUENCE</scope>
    <source>
        <strain evidence="10">LMG 19450</strain>
    </source>
</reference>
<reference evidence="10" key="1">
    <citation type="journal article" date="2015" name="Genome Announc.">
        <title>Draft Genome Sequence of the Polyhydroxyalkanoate-Producing Bacterium Burkholderia sacchari LMG 19450 Isolated from Brazilian Sugarcane Plantation Soil.</title>
        <authorList>
            <person name="Alexandrino P.M."/>
            <person name="Mendonca T.T."/>
            <person name="Guaman Bautista L.P."/>
            <person name="Cherix J."/>
            <person name="Lozano-Sakalauskas G.C."/>
            <person name="Fujita A."/>
            <person name="Ramos Filho E."/>
            <person name="Long P."/>
            <person name="Padilla G."/>
            <person name="Taciro M.K."/>
            <person name="Gomez J.G."/>
            <person name="Silva L.F."/>
        </authorList>
    </citation>
    <scope>NUCLEOTIDE SEQUENCE</scope>
    <source>
        <strain evidence="10">LMG 19450</strain>
    </source>
</reference>
<evidence type="ECO:0000259" key="9">
    <source>
        <dbReference type="Pfam" id="PF02108"/>
    </source>
</evidence>
<proteinExistence type="inferred from homology"/>
<protein>
    <recommendedName>
        <fullName evidence="3">Flagellar assembly protein FliH</fullName>
    </recommendedName>
</protein>
<evidence type="ECO:0000256" key="5">
    <source>
        <dbReference type="ARBA" id="ARBA00022795"/>
    </source>
</evidence>
<evidence type="ECO:0000256" key="7">
    <source>
        <dbReference type="ARBA" id="ARBA00023225"/>
    </source>
</evidence>
<dbReference type="RefSeq" id="WP_052148526.1">
    <property type="nucleotide sequence ID" value="NZ_CADFGF010000022.1"/>
</dbReference>
<evidence type="ECO:0000256" key="1">
    <source>
        <dbReference type="ARBA" id="ARBA00003041"/>
    </source>
</evidence>
<sequence length="266" mass="28945">MLIWRTADWRVESDGFISGQQVAQLEDLQALRRASMQIRAAETTRLAERARRARRRAVARGYAAGRAAALHGLVIPNAAASFVLAHIKERLVQIVMKAITEIVDELPPGTILTTQLRRSLQAASGHRLLSVRVAASDADDARRAIGRVEQEFGLSLVSVLADADLPANSCIVETDSSVIDGGLRHQLCALERGMRDAIAAVLKEYTRMDDALLRQLDVVAYGLRDTLDVLSRESVTVVAPPKAKRGVKRKSTRRLPASSAKLEGAA</sequence>
<dbReference type="PANTHER" id="PTHR34982:SF1">
    <property type="entry name" value="FLAGELLAR ASSEMBLY PROTEIN FLIH"/>
    <property type="match status" value="1"/>
</dbReference>
<accession>A0A8T6ZMN6</accession>
<dbReference type="OrthoDB" id="9003843at2"/>
<organism evidence="10 11">
    <name type="scientific">Paraburkholderia sacchari</name>
    <dbReference type="NCBI Taxonomy" id="159450"/>
    <lineage>
        <taxon>Bacteria</taxon>
        <taxon>Pseudomonadati</taxon>
        <taxon>Pseudomonadota</taxon>
        <taxon>Betaproteobacteria</taxon>
        <taxon>Burkholderiales</taxon>
        <taxon>Burkholderiaceae</taxon>
        <taxon>Paraburkholderia</taxon>
    </lineage>
</organism>
<dbReference type="GO" id="GO:0015031">
    <property type="term" value="P:protein transport"/>
    <property type="evidence" value="ECO:0007669"/>
    <property type="project" value="UniProtKB-KW"/>
</dbReference>
<comment type="function">
    <text evidence="1">Needed for flagellar regrowth and assembly.</text>
</comment>
<dbReference type="InterPro" id="IPR018035">
    <property type="entry name" value="Flagellar_FliH/T3SS_HrpE"/>
</dbReference>
<dbReference type="Proteomes" id="UP000030460">
    <property type="component" value="Unassembled WGS sequence"/>
</dbReference>
<keyword evidence="11" id="KW-1185">Reference proteome</keyword>
<feature type="region of interest" description="Disordered" evidence="8">
    <location>
        <begin position="241"/>
        <end position="266"/>
    </location>
</feature>
<evidence type="ECO:0000256" key="2">
    <source>
        <dbReference type="ARBA" id="ARBA00006602"/>
    </source>
</evidence>
<comment type="caution">
    <text evidence="10">The sequence shown here is derived from an EMBL/GenBank/DDBJ whole genome shotgun (WGS) entry which is preliminary data.</text>
</comment>
<evidence type="ECO:0000256" key="6">
    <source>
        <dbReference type="ARBA" id="ARBA00022927"/>
    </source>
</evidence>
<dbReference type="GO" id="GO:0005829">
    <property type="term" value="C:cytosol"/>
    <property type="evidence" value="ECO:0007669"/>
    <property type="project" value="TreeGrafter"/>
</dbReference>
<dbReference type="EMBL" id="JTDB02000018">
    <property type="protein sequence ID" value="NLP65812.1"/>
    <property type="molecule type" value="Genomic_DNA"/>
</dbReference>
<evidence type="ECO:0000256" key="4">
    <source>
        <dbReference type="ARBA" id="ARBA00022448"/>
    </source>
</evidence>
<keyword evidence="7" id="KW-1006">Bacterial flagellum protein export</keyword>
<comment type="similarity">
    <text evidence="2">Belongs to the FliH family.</text>
</comment>
<dbReference type="GO" id="GO:0044781">
    <property type="term" value="P:bacterial-type flagellum organization"/>
    <property type="evidence" value="ECO:0007669"/>
    <property type="project" value="UniProtKB-KW"/>
</dbReference>
<feature type="compositionally biased region" description="Basic residues" evidence="8">
    <location>
        <begin position="242"/>
        <end position="253"/>
    </location>
</feature>